<sequence length="806" mass="91929">MDIQMLLVSKKVLWWNVLPCKAWRVELHCRVYIVLMTEYLINQYFHQQKRLAHYLIQSHFTESDEKFCANFARFKLILGHLQIDNQLPLTLLPVLLAPEQATDMHHPVFKTTITIRNENDDGIQVYPYVYIRVTDKLWRLNIHEPIIWAFVDFYNNLQLSRVPQNTSVTQVDPEIRVDLIDVSEVRLKVSLETAPALRPHGVLGVWSPILSAVGNAFKIQVHLRRVMHRDRFMRKSSIIPAIGNRIWRDLIHNPLHLIFSVDVLGMASSTLASLSKGFAELSTDGQFLQLRSKQVWSRRITGVGDGIIQGTEALAQGVAFGVSGVVTKPMESARQNGLFGLAHGLGRAFLGFFVQPMSGALDFFSLTVDGIGASCSKCLEVLNNKTTSQRIRNPRAIRADGVLREYCEVEAVGQMILYLAEASWQFGCTEIFKEPSKFAWSDYYEEHFAVPYQRIVLVTNKRVMLLQCPAPEKMDKKPCKIMWDVPWEELLAVELAKAGCQRPSHLILHLKTFRRSENFVRVIKCNADEPGEREPQAVQICSVVHKMWKAYQSKMKSLKLKVPSSQRHVYFAWSEADGRESRTSNKAFIKSREFSSSRSASDERRFVKHAINFQKIWTSERELKGRCTLCRKQVSEDCGICSIWRPICPDGYVSIGDIARVGSHPPNVAAVYRNADRLFAPPVGYDLVWRNCAEDYTCPVSIWQPRAPEGYVSLGCVAVANFEEPEASLVYCVAESHAEEAVFEDQKVWSEPESYPWTCHIYQVRSDALHFAALRRNKEESDWKPMRVLDDSQSSLLQTSGANNSE</sequence>
<proteinExistence type="predicted"/>
<keyword evidence="2" id="KW-1185">Reference proteome</keyword>
<dbReference type="Proteomes" id="UP001164250">
    <property type="component" value="Chromosome 2"/>
</dbReference>
<name>A0ACC1C3P0_9ROSI</name>
<evidence type="ECO:0000313" key="2">
    <source>
        <dbReference type="Proteomes" id="UP001164250"/>
    </source>
</evidence>
<accession>A0ACC1C3P0</accession>
<organism evidence="1 2">
    <name type="scientific">Pistacia atlantica</name>
    <dbReference type="NCBI Taxonomy" id="434234"/>
    <lineage>
        <taxon>Eukaryota</taxon>
        <taxon>Viridiplantae</taxon>
        <taxon>Streptophyta</taxon>
        <taxon>Embryophyta</taxon>
        <taxon>Tracheophyta</taxon>
        <taxon>Spermatophyta</taxon>
        <taxon>Magnoliopsida</taxon>
        <taxon>eudicotyledons</taxon>
        <taxon>Gunneridae</taxon>
        <taxon>Pentapetalae</taxon>
        <taxon>rosids</taxon>
        <taxon>malvids</taxon>
        <taxon>Sapindales</taxon>
        <taxon>Anacardiaceae</taxon>
        <taxon>Pistacia</taxon>
    </lineage>
</organism>
<protein>
    <submittedName>
        <fullName evidence="1">Uncharacterized protein</fullName>
    </submittedName>
</protein>
<evidence type="ECO:0000313" key="1">
    <source>
        <dbReference type="EMBL" id="KAJ0106637.1"/>
    </source>
</evidence>
<reference evidence="2" key="1">
    <citation type="journal article" date="2023" name="G3 (Bethesda)">
        <title>Genome assembly and association tests identify interacting loci associated with vigor, precocity, and sex in interspecific pistachio rootstocks.</title>
        <authorList>
            <person name="Palmer W."/>
            <person name="Jacygrad E."/>
            <person name="Sagayaradj S."/>
            <person name="Cavanaugh K."/>
            <person name="Han R."/>
            <person name="Bertier L."/>
            <person name="Beede B."/>
            <person name="Kafkas S."/>
            <person name="Golino D."/>
            <person name="Preece J."/>
            <person name="Michelmore R."/>
        </authorList>
    </citation>
    <scope>NUCLEOTIDE SEQUENCE [LARGE SCALE GENOMIC DNA]</scope>
</reference>
<comment type="caution">
    <text evidence="1">The sequence shown here is derived from an EMBL/GenBank/DDBJ whole genome shotgun (WGS) entry which is preliminary data.</text>
</comment>
<gene>
    <name evidence="1" type="ORF">Patl1_18325</name>
</gene>
<dbReference type="EMBL" id="CM047898">
    <property type="protein sequence ID" value="KAJ0106637.1"/>
    <property type="molecule type" value="Genomic_DNA"/>
</dbReference>